<dbReference type="EMBL" id="PIPF01000010">
    <property type="protein sequence ID" value="RWU82629.1"/>
    <property type="molecule type" value="Genomic_DNA"/>
</dbReference>
<keyword evidence="1" id="KW-0812">Transmembrane</keyword>
<feature type="transmembrane region" description="Helical" evidence="1">
    <location>
        <begin position="105"/>
        <end position="125"/>
    </location>
</feature>
<evidence type="ECO:0000259" key="2">
    <source>
        <dbReference type="Pfam" id="PF01757"/>
    </source>
</evidence>
<dbReference type="GO" id="GO:0016747">
    <property type="term" value="F:acyltransferase activity, transferring groups other than amino-acyl groups"/>
    <property type="evidence" value="ECO:0007669"/>
    <property type="project" value="InterPro"/>
</dbReference>
<evidence type="ECO:0000313" key="3">
    <source>
        <dbReference type="EMBL" id="RWU82629.1"/>
    </source>
</evidence>
<evidence type="ECO:0000313" key="4">
    <source>
        <dbReference type="Proteomes" id="UP000288711"/>
    </source>
</evidence>
<feature type="domain" description="Acyltransferase 3" evidence="2">
    <location>
        <begin position="80"/>
        <end position="414"/>
    </location>
</feature>
<feature type="transmembrane region" description="Helical" evidence="1">
    <location>
        <begin position="218"/>
        <end position="234"/>
    </location>
</feature>
<dbReference type="InterPro" id="IPR050879">
    <property type="entry name" value="Acyltransferase_3"/>
</dbReference>
<name>A0A444B2N7_9MICO</name>
<keyword evidence="1" id="KW-0472">Membrane</keyword>
<keyword evidence="4" id="KW-1185">Reference proteome</keyword>
<feature type="transmembrane region" description="Helical" evidence="1">
    <location>
        <begin position="331"/>
        <end position="351"/>
    </location>
</feature>
<feature type="transmembrane region" description="Helical" evidence="1">
    <location>
        <begin position="241"/>
        <end position="260"/>
    </location>
</feature>
<dbReference type="GO" id="GO:0009103">
    <property type="term" value="P:lipopolysaccharide biosynthetic process"/>
    <property type="evidence" value="ECO:0007669"/>
    <property type="project" value="TreeGrafter"/>
</dbReference>
<gene>
    <name evidence="3" type="ORF">CWN80_10710</name>
</gene>
<protein>
    <submittedName>
        <fullName evidence="3">Acyltransferase</fullName>
    </submittedName>
</protein>
<reference evidence="3 4" key="1">
    <citation type="journal article" date="2009" name="Int. J. Syst. Evol. Microbiol.">
        <title>Janibacter hoylei sp. nov., Bacillus isronensis sp. nov. and Bacillus aryabhattai sp. nov., isolated from cryotubes used for collecting air from the upper atmosphere.</title>
        <authorList>
            <person name="Shivaji S."/>
            <person name="Chaturvedi P."/>
            <person name="Begum Z."/>
            <person name="Pindi P.K."/>
            <person name="Manorama R."/>
            <person name="Padmanaban D.A."/>
            <person name="Shouche Y.S."/>
            <person name="Pawar S."/>
            <person name="Vaishampayan P."/>
            <person name="Dutt C.B."/>
            <person name="Datta G.N."/>
            <person name="Manchanda R.K."/>
            <person name="Rao U.R."/>
            <person name="Bhargava P.M."/>
            <person name="Narlikar J.V."/>
        </authorList>
    </citation>
    <scope>NUCLEOTIDE SEQUENCE [LARGE SCALE GENOMIC DNA]</scope>
    <source>
        <strain evidence="3 4">PVAS-1</strain>
    </source>
</reference>
<organism evidence="3 4">
    <name type="scientific">Janibacter hoylei PVAS-1</name>
    <dbReference type="NCBI Taxonomy" id="1210046"/>
    <lineage>
        <taxon>Bacteria</taxon>
        <taxon>Bacillati</taxon>
        <taxon>Actinomycetota</taxon>
        <taxon>Actinomycetes</taxon>
        <taxon>Micrococcales</taxon>
        <taxon>Intrasporangiaceae</taxon>
        <taxon>Janibacter</taxon>
    </lineage>
</organism>
<feature type="transmembrane region" description="Helical" evidence="1">
    <location>
        <begin position="400"/>
        <end position="421"/>
    </location>
</feature>
<dbReference type="Proteomes" id="UP000288711">
    <property type="component" value="Unassembled WGS sequence"/>
</dbReference>
<feature type="transmembrane region" description="Helical" evidence="1">
    <location>
        <begin position="275"/>
        <end position="292"/>
    </location>
</feature>
<feature type="transmembrane region" description="Helical" evidence="1">
    <location>
        <begin position="80"/>
        <end position="99"/>
    </location>
</feature>
<dbReference type="InterPro" id="IPR002656">
    <property type="entry name" value="Acyl_transf_3_dom"/>
</dbReference>
<feature type="transmembrane region" description="Helical" evidence="1">
    <location>
        <begin position="363"/>
        <end position="380"/>
    </location>
</feature>
<accession>A0A444B2N7</accession>
<keyword evidence="3" id="KW-0012">Acyltransferase</keyword>
<dbReference type="GO" id="GO:0016020">
    <property type="term" value="C:membrane"/>
    <property type="evidence" value="ECO:0007669"/>
    <property type="project" value="TreeGrafter"/>
</dbReference>
<dbReference type="Pfam" id="PF01757">
    <property type="entry name" value="Acyl_transf_3"/>
    <property type="match status" value="1"/>
</dbReference>
<sequence length="723" mass="79541">MPPALSGSAISDSKATTPSRPCLTSVSVIGCLFRSCVELLSDQCRTHHGRAEDLPRVACRTAGREGGTQVSKVRTGYSPALDGLRGVFILLFIAFHFGLTQLEGMWVTINLFFVLSGFLIVRLLTAEQSRYGSIDVWGFYKRRIRRLLPALLVMLLVVMAWGALAAPEGIRRKLGGDVLATLGYVMNWRLIHQEDQYFGTAGGASPLRHAWTLAIEEQFYIVAPLVLIGLYVLFRNRRISMAVLVLGAVASAVWTAMLGFHDQSDYPRLYYGTDTRAQALFLGAAIGVLRAPKGKGIAPPDLPMPLIWVGGLVGLVSSVICFAIITPYTGWMFNHGGMFFFGIGSVLLVLACADPRPNPTRTLFSWAPLAFVGERTYGLYLWHWPIYVMLAQTSLGDSTIAVFVVGMALTVAIAHVSYTYLEEPVIARGIRGVLPRTREPLLAAVLPVVLVAVLGLGLVRTAPEQQSTAPTATVADLPDIVDGQVEYVPDAPTRIGILGDSVPYFLGERFPAAQFPGVQIDNHAREGCDLLDEPISWAPGLSKKTEPWCVTQKKQWTTDFEAADDQVLMLFASPLVGLPHIVDGERLWLDDPRFRQVITDRFETVYDQAKGAGAEQVQIVNVPCRLPPDDIPDEVQAVLESEPQMLAEYKNPEILNGLVESWAETHPDDVRVVDLDGALCADGYPEELHGVQVYNDFLHFSPEVTPMLWKWLLGQVSRNYADR</sequence>
<evidence type="ECO:0000256" key="1">
    <source>
        <dbReference type="SAM" id="Phobius"/>
    </source>
</evidence>
<dbReference type="AlphaFoldDB" id="A0A444B2N7"/>
<keyword evidence="1" id="KW-1133">Transmembrane helix</keyword>
<dbReference type="OrthoDB" id="3404679at2"/>
<feature type="transmembrane region" description="Helical" evidence="1">
    <location>
        <begin position="441"/>
        <end position="459"/>
    </location>
</feature>
<comment type="caution">
    <text evidence="3">The sequence shown here is derived from an EMBL/GenBank/DDBJ whole genome shotgun (WGS) entry which is preliminary data.</text>
</comment>
<feature type="transmembrane region" description="Helical" evidence="1">
    <location>
        <begin position="304"/>
        <end position="325"/>
    </location>
</feature>
<dbReference type="PANTHER" id="PTHR23028">
    <property type="entry name" value="ACETYLTRANSFERASE"/>
    <property type="match status" value="1"/>
</dbReference>
<feature type="transmembrane region" description="Helical" evidence="1">
    <location>
        <begin position="146"/>
        <end position="164"/>
    </location>
</feature>
<proteinExistence type="predicted"/>
<keyword evidence="3" id="KW-0808">Transferase</keyword>
<dbReference type="PANTHER" id="PTHR23028:SF53">
    <property type="entry name" value="ACYL_TRANSF_3 DOMAIN-CONTAINING PROTEIN"/>
    <property type="match status" value="1"/>
</dbReference>